<gene>
    <name evidence="3" type="ORF">E6C27_scaffold40G00520</name>
</gene>
<evidence type="ECO:0000313" key="4">
    <source>
        <dbReference type="Proteomes" id="UP000321393"/>
    </source>
</evidence>
<protein>
    <recommendedName>
        <fullName evidence="2">Retrotransposon gag domain-containing protein</fullName>
    </recommendedName>
</protein>
<feature type="domain" description="Retrotransposon gag" evidence="2">
    <location>
        <begin position="80"/>
        <end position="157"/>
    </location>
</feature>
<name>A0A5A7VQA5_CUCMM</name>
<comment type="caution">
    <text evidence="3">The sequence shown here is derived from an EMBL/GenBank/DDBJ whole genome shotgun (WGS) entry which is preliminary data.</text>
</comment>
<dbReference type="Proteomes" id="UP000321393">
    <property type="component" value="Unassembled WGS sequence"/>
</dbReference>
<evidence type="ECO:0000259" key="2">
    <source>
        <dbReference type="Pfam" id="PF03732"/>
    </source>
</evidence>
<feature type="compositionally biased region" description="Basic and acidic residues" evidence="1">
    <location>
        <begin position="202"/>
        <end position="213"/>
    </location>
</feature>
<dbReference type="InterPro" id="IPR005162">
    <property type="entry name" value="Retrotrans_gag_dom"/>
</dbReference>
<sequence>MMRGKIEKTMDMGEDSKLIMAKGERRGEPIDYKMKIDLPSYDGKRNIEIFLDWVKNTENFFYEYTQKKEGSLSSTKAKSWSSAWWEQVEVNRKRNRKRTIIAWEKMKKLMKARFLPPNYEQTLYNQYQSCRQGGWAMAGYIEEFQHLGACTNLMDNEQHLNVRFIVEELIETNSKKTTRRSPWDSLNSRRSVAANGDTPHPQSEKDQEKEKTFDLNGTKAETASKKQVENPHQWPNLSKCFRCGKQGTSPILVLNKEL</sequence>
<dbReference type="OrthoDB" id="1934635at2759"/>
<dbReference type="EMBL" id="SSTE01000542">
    <property type="protein sequence ID" value="KAA0067399.1"/>
    <property type="molecule type" value="Genomic_DNA"/>
</dbReference>
<dbReference type="Pfam" id="PF03732">
    <property type="entry name" value="Retrotrans_gag"/>
    <property type="match status" value="1"/>
</dbReference>
<evidence type="ECO:0000313" key="3">
    <source>
        <dbReference type="EMBL" id="KAA0067399.1"/>
    </source>
</evidence>
<dbReference type="AlphaFoldDB" id="A0A5A7VQA5"/>
<evidence type="ECO:0000256" key="1">
    <source>
        <dbReference type="SAM" id="MobiDB-lite"/>
    </source>
</evidence>
<dbReference type="PANTHER" id="PTHR35046:SF18">
    <property type="entry name" value="RNA-DIRECTED DNA POLYMERASE"/>
    <property type="match status" value="1"/>
</dbReference>
<reference evidence="3 4" key="1">
    <citation type="submission" date="2019-08" db="EMBL/GenBank/DDBJ databases">
        <title>Draft genome sequences of two oriental melons (Cucumis melo L. var makuwa).</title>
        <authorList>
            <person name="Kwon S.-Y."/>
        </authorList>
    </citation>
    <scope>NUCLEOTIDE SEQUENCE [LARGE SCALE GENOMIC DNA]</scope>
    <source>
        <strain evidence="4">cv. SW 3</strain>
        <tissue evidence="3">Leaf</tissue>
    </source>
</reference>
<organism evidence="3 4">
    <name type="scientific">Cucumis melo var. makuwa</name>
    <name type="common">Oriental melon</name>
    <dbReference type="NCBI Taxonomy" id="1194695"/>
    <lineage>
        <taxon>Eukaryota</taxon>
        <taxon>Viridiplantae</taxon>
        <taxon>Streptophyta</taxon>
        <taxon>Embryophyta</taxon>
        <taxon>Tracheophyta</taxon>
        <taxon>Spermatophyta</taxon>
        <taxon>Magnoliopsida</taxon>
        <taxon>eudicotyledons</taxon>
        <taxon>Gunneridae</taxon>
        <taxon>Pentapetalae</taxon>
        <taxon>rosids</taxon>
        <taxon>fabids</taxon>
        <taxon>Cucurbitales</taxon>
        <taxon>Cucurbitaceae</taxon>
        <taxon>Benincaseae</taxon>
        <taxon>Cucumis</taxon>
    </lineage>
</organism>
<accession>A0A5A7VQA5</accession>
<dbReference type="PANTHER" id="PTHR35046">
    <property type="entry name" value="ZINC KNUCKLE (CCHC-TYPE) FAMILY PROTEIN"/>
    <property type="match status" value="1"/>
</dbReference>
<feature type="region of interest" description="Disordered" evidence="1">
    <location>
        <begin position="176"/>
        <end position="235"/>
    </location>
</feature>
<proteinExistence type="predicted"/>